<keyword evidence="7" id="KW-0460">Magnesium</keyword>
<evidence type="ECO:0000256" key="1">
    <source>
        <dbReference type="ARBA" id="ARBA00001946"/>
    </source>
</evidence>
<reference evidence="13 14" key="1">
    <citation type="journal article" date="2016" name="Nat. Commun.">
        <title>Thousands of microbial genomes shed light on interconnected biogeochemical processes in an aquifer system.</title>
        <authorList>
            <person name="Anantharaman K."/>
            <person name="Brown C.T."/>
            <person name="Hug L.A."/>
            <person name="Sharon I."/>
            <person name="Castelle C.J."/>
            <person name="Probst A.J."/>
            <person name="Thomas B.C."/>
            <person name="Singh A."/>
            <person name="Wilkins M.J."/>
            <person name="Karaoz U."/>
            <person name="Brodie E.L."/>
            <person name="Williams K.H."/>
            <person name="Hubbard S.S."/>
            <person name="Banfield J.F."/>
        </authorList>
    </citation>
    <scope>NUCLEOTIDE SEQUENCE [LARGE SCALE GENOMIC DNA]</scope>
</reference>
<dbReference type="InterPro" id="IPR032810">
    <property type="entry name" value="CCA-adding_enz_C"/>
</dbReference>
<dbReference type="InterPro" id="IPR032828">
    <property type="entry name" value="PolyA_RNA-bd"/>
</dbReference>
<comment type="similarity">
    <text evidence="9">Belongs to the tRNA nucleotidyltransferase/poly(A) polymerase family.</text>
</comment>
<keyword evidence="5" id="KW-0479">Metal-binding</keyword>
<sequence>MKNNKLIKLIEEKIQRNKEIKLIKEIADELKLPLYLVGGFLRDAILSRDNIDLDFIVNGEPDKISKKAAERLRAKMIVMDKEEIVNYRVVKKGLSLDFAKVFQGNIHKDLARRDFTINSIAYSLSEKILYDDFYGLNDIEKKIIKMISDNTFDDDPLRMLRAVRYFTTLEGFSIEKRTLSFIASKNDQISRSSSERIKEEMDKIILSRNPVNGLVLLIETKLLEILFSGKGSGRAIKMLETQEKKVNLISILKTLSELIDKVFFDGSQMVELKYTSDDKKVIYYSAIISFSITGNFEKLCSLEAETKNISFALKNMRFSNLEISRICKVIGGLKYFFELFETKELEIDIRKLIHNTRKDVLILMVLGNAILRTLGKENYKKTIIVRTMILRIFNNEGDAIINLQKLIDGRDIIRILKCKEGERVGKILKKIKELQIENKISTRKEAIELVEKIRVDSLN</sequence>
<evidence type="ECO:0000256" key="8">
    <source>
        <dbReference type="ARBA" id="ARBA00022884"/>
    </source>
</evidence>
<feature type="domain" description="CCA-adding enzyme C-terminal" evidence="12">
    <location>
        <begin position="299"/>
        <end position="448"/>
    </location>
</feature>
<keyword evidence="2 9" id="KW-0808">Transferase</keyword>
<evidence type="ECO:0000256" key="6">
    <source>
        <dbReference type="ARBA" id="ARBA00022741"/>
    </source>
</evidence>
<evidence type="ECO:0000256" key="9">
    <source>
        <dbReference type="RuleBase" id="RU003953"/>
    </source>
</evidence>
<evidence type="ECO:0000313" key="13">
    <source>
        <dbReference type="EMBL" id="OGL53448.1"/>
    </source>
</evidence>
<evidence type="ECO:0000256" key="2">
    <source>
        <dbReference type="ARBA" id="ARBA00022679"/>
    </source>
</evidence>
<dbReference type="Proteomes" id="UP000178082">
    <property type="component" value="Unassembled WGS sequence"/>
</dbReference>
<dbReference type="AlphaFoldDB" id="A0A1F7SJN3"/>
<dbReference type="PANTHER" id="PTHR47545">
    <property type="entry name" value="MULTIFUNCTIONAL CCA PROTEIN"/>
    <property type="match status" value="1"/>
</dbReference>
<name>A0A1F7SJN3_9BACT</name>
<protein>
    <recommendedName>
        <fullName evidence="15">Poly A polymerase head domain-containing protein</fullName>
    </recommendedName>
</protein>
<keyword evidence="3" id="KW-0819">tRNA processing</keyword>
<evidence type="ECO:0000256" key="5">
    <source>
        <dbReference type="ARBA" id="ARBA00022723"/>
    </source>
</evidence>
<dbReference type="GO" id="GO:0016779">
    <property type="term" value="F:nucleotidyltransferase activity"/>
    <property type="evidence" value="ECO:0007669"/>
    <property type="project" value="UniProtKB-KW"/>
</dbReference>
<comment type="caution">
    <text evidence="13">The sequence shown here is derived from an EMBL/GenBank/DDBJ whole genome shotgun (WGS) entry which is preliminary data.</text>
</comment>
<keyword evidence="4" id="KW-0548">Nucleotidyltransferase</keyword>
<dbReference type="InterPro" id="IPR043519">
    <property type="entry name" value="NT_sf"/>
</dbReference>
<dbReference type="GO" id="GO:0000166">
    <property type="term" value="F:nucleotide binding"/>
    <property type="evidence" value="ECO:0007669"/>
    <property type="project" value="UniProtKB-KW"/>
</dbReference>
<evidence type="ECO:0000259" key="11">
    <source>
        <dbReference type="Pfam" id="PF12627"/>
    </source>
</evidence>
<accession>A0A1F7SJN3</accession>
<dbReference type="SUPFAM" id="SSF81301">
    <property type="entry name" value="Nucleotidyltransferase"/>
    <property type="match status" value="1"/>
</dbReference>
<dbReference type="InterPro" id="IPR002646">
    <property type="entry name" value="PolA_pol_head_dom"/>
</dbReference>
<dbReference type="EMBL" id="MGDI01000025">
    <property type="protein sequence ID" value="OGL53448.1"/>
    <property type="molecule type" value="Genomic_DNA"/>
</dbReference>
<keyword evidence="8 9" id="KW-0694">RNA-binding</keyword>
<evidence type="ECO:0000256" key="7">
    <source>
        <dbReference type="ARBA" id="ARBA00022842"/>
    </source>
</evidence>
<evidence type="ECO:0000259" key="10">
    <source>
        <dbReference type="Pfam" id="PF01743"/>
    </source>
</evidence>
<evidence type="ECO:0000256" key="3">
    <source>
        <dbReference type="ARBA" id="ARBA00022694"/>
    </source>
</evidence>
<evidence type="ECO:0000259" key="12">
    <source>
        <dbReference type="Pfam" id="PF13735"/>
    </source>
</evidence>
<dbReference type="Gene3D" id="3.30.460.10">
    <property type="entry name" value="Beta Polymerase, domain 2"/>
    <property type="match status" value="1"/>
</dbReference>
<dbReference type="Pfam" id="PF01743">
    <property type="entry name" value="PolyA_pol"/>
    <property type="match status" value="1"/>
</dbReference>
<comment type="cofactor">
    <cofactor evidence="1">
        <name>Mg(2+)</name>
        <dbReference type="ChEBI" id="CHEBI:18420"/>
    </cofactor>
</comment>
<feature type="domain" description="Poly A polymerase head" evidence="10">
    <location>
        <begin position="34"/>
        <end position="144"/>
    </location>
</feature>
<organism evidence="13 14">
    <name type="scientific">Candidatus Schekmanbacteria bacterium RIFCSPLOWO2_12_FULL_38_15</name>
    <dbReference type="NCBI Taxonomy" id="1817883"/>
    <lineage>
        <taxon>Bacteria</taxon>
        <taxon>Candidatus Schekmaniibacteriota</taxon>
    </lineage>
</organism>
<evidence type="ECO:0000256" key="4">
    <source>
        <dbReference type="ARBA" id="ARBA00022695"/>
    </source>
</evidence>
<dbReference type="GO" id="GO:0000049">
    <property type="term" value="F:tRNA binding"/>
    <property type="evidence" value="ECO:0007669"/>
    <property type="project" value="UniProtKB-KW"/>
</dbReference>
<dbReference type="GO" id="GO:0046872">
    <property type="term" value="F:metal ion binding"/>
    <property type="evidence" value="ECO:0007669"/>
    <property type="project" value="UniProtKB-KW"/>
</dbReference>
<gene>
    <name evidence="13" type="ORF">A3G31_08085</name>
</gene>
<keyword evidence="6" id="KW-0547">Nucleotide-binding</keyword>
<dbReference type="GO" id="GO:0008033">
    <property type="term" value="P:tRNA processing"/>
    <property type="evidence" value="ECO:0007669"/>
    <property type="project" value="UniProtKB-KW"/>
</dbReference>
<evidence type="ECO:0008006" key="15">
    <source>
        <dbReference type="Google" id="ProtNLM"/>
    </source>
</evidence>
<evidence type="ECO:0000313" key="14">
    <source>
        <dbReference type="Proteomes" id="UP000178082"/>
    </source>
</evidence>
<dbReference type="STRING" id="1817883.A3G31_08085"/>
<dbReference type="Gene3D" id="1.10.3090.10">
    <property type="entry name" value="cca-adding enzyme, domain 2"/>
    <property type="match status" value="1"/>
</dbReference>
<dbReference type="CDD" id="cd05398">
    <property type="entry name" value="NT_ClassII-CCAase"/>
    <property type="match status" value="1"/>
</dbReference>
<feature type="domain" description="tRNA nucleotidyltransferase/poly(A) polymerase RNA and SrmB- binding" evidence="11">
    <location>
        <begin position="171"/>
        <end position="227"/>
    </location>
</feature>
<dbReference type="SUPFAM" id="SSF81891">
    <property type="entry name" value="Poly A polymerase C-terminal region-like"/>
    <property type="match status" value="1"/>
</dbReference>
<dbReference type="Pfam" id="PF12627">
    <property type="entry name" value="PolyA_pol_RNAbd"/>
    <property type="match status" value="1"/>
</dbReference>
<dbReference type="InterPro" id="IPR050124">
    <property type="entry name" value="tRNA_CCA-adding_enzyme"/>
</dbReference>
<dbReference type="Pfam" id="PF13735">
    <property type="entry name" value="tRNA_NucTran2_2"/>
    <property type="match status" value="1"/>
</dbReference>
<proteinExistence type="inferred from homology"/>